<evidence type="ECO:0000256" key="2">
    <source>
        <dbReference type="ARBA" id="ARBA00022475"/>
    </source>
</evidence>
<evidence type="ECO:0000256" key="1">
    <source>
        <dbReference type="ARBA" id="ARBA00004651"/>
    </source>
</evidence>
<dbReference type="Proteomes" id="UP000008914">
    <property type="component" value="Chromosome"/>
</dbReference>
<dbReference type="RefSeq" id="WP_013491871.1">
    <property type="nucleotide sequence ID" value="NC_014830.1"/>
</dbReference>
<keyword evidence="3 6" id="KW-0812">Transmembrane</keyword>
<evidence type="ECO:0000256" key="3">
    <source>
        <dbReference type="ARBA" id="ARBA00022692"/>
    </source>
</evidence>
<dbReference type="KEGG" id="ica:Intca_1030"/>
<evidence type="ECO:0000256" key="4">
    <source>
        <dbReference type="ARBA" id="ARBA00022989"/>
    </source>
</evidence>
<reference evidence="7 8" key="1">
    <citation type="journal article" date="2010" name="Stand. Genomic Sci.">
        <title>Complete genome sequence of Intrasporangium calvum type strain (7 KIP).</title>
        <authorList>
            <person name="Del Rio T.G."/>
            <person name="Chertkov O."/>
            <person name="Yasawong M."/>
            <person name="Lucas S."/>
            <person name="Deshpande S."/>
            <person name="Cheng J.F."/>
            <person name="Detter C."/>
            <person name="Tapia R."/>
            <person name="Han C."/>
            <person name="Goodwin L."/>
            <person name="Pitluck S."/>
            <person name="Liolios K."/>
            <person name="Ivanova N."/>
            <person name="Mavromatis K."/>
            <person name="Pati A."/>
            <person name="Chen A."/>
            <person name="Palaniappan K."/>
            <person name="Land M."/>
            <person name="Hauser L."/>
            <person name="Chang Y.J."/>
            <person name="Jeffries C.D."/>
            <person name="Rohde M."/>
            <person name="Pukall R."/>
            <person name="Sikorski J."/>
            <person name="Goker M."/>
            <person name="Woyke T."/>
            <person name="Bristow J."/>
            <person name="Eisen J.A."/>
            <person name="Markowitz V."/>
            <person name="Hugenholtz P."/>
            <person name="Kyrpides N.C."/>
            <person name="Klenk H.P."/>
            <person name="Lapidus A."/>
        </authorList>
    </citation>
    <scope>NUCLEOTIDE SEQUENCE [LARGE SCALE GENOMIC DNA]</scope>
    <source>
        <strain evidence="8">ATCC 23552 / DSM 43043 / JCM 3097 / NBRC 12989 / 7 KIP</strain>
    </source>
</reference>
<dbReference type="STRING" id="710696.Intca_1030"/>
<evidence type="ECO:0000256" key="5">
    <source>
        <dbReference type="ARBA" id="ARBA00023136"/>
    </source>
</evidence>
<keyword evidence="2" id="KW-1003">Cell membrane</keyword>
<keyword evidence="5 6" id="KW-0472">Membrane</keyword>
<feature type="transmembrane region" description="Helical" evidence="6">
    <location>
        <begin position="12"/>
        <end position="33"/>
    </location>
</feature>
<dbReference type="HOGENOM" id="CLU_048072_4_0_11"/>
<dbReference type="AlphaFoldDB" id="E6SDD1"/>
<accession>E6SDD1</accession>
<feature type="transmembrane region" description="Helical" evidence="6">
    <location>
        <begin position="230"/>
        <end position="252"/>
    </location>
</feature>
<evidence type="ECO:0000313" key="7">
    <source>
        <dbReference type="EMBL" id="ADU47553.1"/>
    </source>
</evidence>
<dbReference type="EMBL" id="CP002343">
    <property type="protein sequence ID" value="ADU47553.1"/>
    <property type="molecule type" value="Genomic_DNA"/>
</dbReference>
<evidence type="ECO:0000313" key="8">
    <source>
        <dbReference type="Proteomes" id="UP000008914"/>
    </source>
</evidence>
<proteinExistence type="predicted"/>
<dbReference type="PANTHER" id="PTHR40277">
    <property type="entry name" value="BLL5419 PROTEIN"/>
    <property type="match status" value="1"/>
</dbReference>
<feature type="transmembrane region" description="Helical" evidence="6">
    <location>
        <begin position="146"/>
        <end position="165"/>
    </location>
</feature>
<feature type="transmembrane region" description="Helical" evidence="6">
    <location>
        <begin position="196"/>
        <end position="218"/>
    </location>
</feature>
<evidence type="ECO:0000256" key="6">
    <source>
        <dbReference type="SAM" id="Phobius"/>
    </source>
</evidence>
<feature type="transmembrane region" description="Helical" evidence="6">
    <location>
        <begin position="272"/>
        <end position="297"/>
    </location>
</feature>
<comment type="subcellular location">
    <subcellularLocation>
        <location evidence="1">Cell membrane</location>
        <topology evidence="1">Multi-pass membrane protein</topology>
    </subcellularLocation>
</comment>
<name>E6SDD1_INTC7</name>
<dbReference type="eggNOG" id="COG0392">
    <property type="taxonomic scope" value="Bacteria"/>
</dbReference>
<dbReference type="InterPro" id="IPR022791">
    <property type="entry name" value="L-PG_synthase/AglD"/>
</dbReference>
<dbReference type="Pfam" id="PF03706">
    <property type="entry name" value="LPG_synthase_TM"/>
    <property type="match status" value="1"/>
</dbReference>
<dbReference type="GO" id="GO:0005886">
    <property type="term" value="C:plasma membrane"/>
    <property type="evidence" value="ECO:0007669"/>
    <property type="project" value="UniProtKB-SubCell"/>
</dbReference>
<dbReference type="PANTHER" id="PTHR40277:SF1">
    <property type="entry name" value="BLL5419 PROTEIN"/>
    <property type="match status" value="1"/>
</dbReference>
<feature type="transmembrane region" description="Helical" evidence="6">
    <location>
        <begin position="40"/>
        <end position="60"/>
    </location>
</feature>
<keyword evidence="8" id="KW-1185">Reference proteome</keyword>
<organism evidence="7 8">
    <name type="scientific">Intrasporangium calvum (strain ATCC 23552 / DSM 43043 / JCM 3097 / NBRC 12989 / NCIMB 10167 / NRRL B-3866 / 7 KIP)</name>
    <dbReference type="NCBI Taxonomy" id="710696"/>
    <lineage>
        <taxon>Bacteria</taxon>
        <taxon>Bacillati</taxon>
        <taxon>Actinomycetota</taxon>
        <taxon>Actinomycetes</taxon>
        <taxon>Micrococcales</taxon>
        <taxon>Intrasporangiaceae</taxon>
        <taxon>Intrasporangium</taxon>
    </lineage>
</organism>
<gene>
    <name evidence="7" type="ordered locus">Intca_1030</name>
</gene>
<feature type="transmembrane region" description="Helical" evidence="6">
    <location>
        <begin position="122"/>
        <end position="139"/>
    </location>
</feature>
<sequence>MRRGLDWVRPVSGAAIVVVLLWQVGAAPLLAAVRRLDGGSLALACTVVAMSTVCSAWRWVLVARGLGVALSLRSAVAACYRSQFLNLALPGGVLGDVHRGVRHGCDVSDVGKGLRSVVWERSAGQVVQVMVAVPVLVLLPSPLRSWVPAAGVAVLAGAVATALLARTGRIGAPALLRTWRAAVSELRAGVLGRHTWPGVVAASAVAVAGHVGVFVIAARLAGSSATTSRLLPLALFVLLAMTVPFNVGGWGAREGASAWAFGAAGLGAAQGFTVAVVYGMLVLAAALPGALVLLGAWPRAGAGRHA</sequence>
<evidence type="ECO:0008006" key="9">
    <source>
        <dbReference type="Google" id="ProtNLM"/>
    </source>
</evidence>
<protein>
    <recommendedName>
        <fullName evidence="9">Dolichol-P-glucose synthetase-like protein</fullName>
    </recommendedName>
</protein>
<keyword evidence="4 6" id="KW-1133">Transmembrane helix</keyword>